<protein>
    <submittedName>
        <fullName evidence="1">Uncharacterized protein</fullName>
    </submittedName>
</protein>
<proteinExistence type="predicted"/>
<dbReference type="Proteomes" id="UP001199915">
    <property type="component" value="Unassembled WGS sequence"/>
</dbReference>
<name>A0AAE3F5F3_9FIRM</name>
<gene>
    <name evidence="1" type="ORF">L0N21_17405</name>
</gene>
<comment type="caution">
    <text evidence="1">The sequence shown here is derived from an EMBL/GenBank/DDBJ whole genome shotgun (WGS) entry which is preliminary data.</text>
</comment>
<accession>A0AAE3F5F3</accession>
<dbReference type="AlphaFoldDB" id="A0AAE3F5F3"/>
<sequence>MQNKINKIKHTGVYVLVVDDYLYKTGDIFGEWVFLPMDSPAISKYDDTYVIIKYDLSDITNQTQKNWIQKQIEQNKHNISRLNNILIAYMENETWNS</sequence>
<reference evidence="1" key="1">
    <citation type="submission" date="2022-01" db="EMBL/GenBank/DDBJ databases">
        <title>Collection of gut derived symbiotic bacterial strains cultured from healthy donors.</title>
        <authorList>
            <person name="Lin H."/>
            <person name="Kohout C."/>
            <person name="Waligurski E."/>
            <person name="Pamer E.G."/>
        </authorList>
    </citation>
    <scope>NUCLEOTIDE SEQUENCE</scope>
    <source>
        <strain evidence="1">DFI.5.49</strain>
    </source>
</reference>
<dbReference type="RefSeq" id="WP_118659174.1">
    <property type="nucleotide sequence ID" value="NZ_JAKNFS010000038.1"/>
</dbReference>
<evidence type="ECO:0000313" key="1">
    <source>
        <dbReference type="EMBL" id="MCG4767259.1"/>
    </source>
</evidence>
<dbReference type="EMBL" id="JAKNFS010000038">
    <property type="protein sequence ID" value="MCG4767259.1"/>
    <property type="molecule type" value="Genomic_DNA"/>
</dbReference>
<organism evidence="1 2">
    <name type="scientific">Fusicatenibacter saccharivorans</name>
    <dbReference type="NCBI Taxonomy" id="1150298"/>
    <lineage>
        <taxon>Bacteria</taxon>
        <taxon>Bacillati</taxon>
        <taxon>Bacillota</taxon>
        <taxon>Clostridia</taxon>
        <taxon>Lachnospirales</taxon>
        <taxon>Lachnospiraceae</taxon>
        <taxon>Fusicatenibacter</taxon>
    </lineage>
</organism>
<evidence type="ECO:0000313" key="2">
    <source>
        <dbReference type="Proteomes" id="UP001199915"/>
    </source>
</evidence>